<keyword evidence="3" id="KW-1185">Reference proteome</keyword>
<protein>
    <submittedName>
        <fullName evidence="2">Hydrolase, alpha/beta fold family</fullName>
    </submittedName>
</protein>
<dbReference type="eggNOG" id="COG2267">
    <property type="taxonomic scope" value="Bacteria"/>
</dbReference>
<dbReference type="OrthoDB" id="9788260at2"/>
<evidence type="ECO:0000313" key="2">
    <source>
        <dbReference type="EMBL" id="EAQ07138.1"/>
    </source>
</evidence>
<evidence type="ECO:0000313" key="3">
    <source>
        <dbReference type="Proteomes" id="UP000004507"/>
    </source>
</evidence>
<dbReference type="STRING" id="314232.SKA53_02041"/>
<dbReference type="GO" id="GO:0016787">
    <property type="term" value="F:hydrolase activity"/>
    <property type="evidence" value="ECO:0007669"/>
    <property type="project" value="UniProtKB-KW"/>
</dbReference>
<dbReference type="Gene3D" id="3.40.50.1820">
    <property type="entry name" value="alpha/beta hydrolase"/>
    <property type="match status" value="1"/>
</dbReference>
<accession>A3V3T1</accession>
<name>A3V3T1_9RHOB</name>
<dbReference type="AlphaFoldDB" id="A3V3T1"/>
<dbReference type="HOGENOM" id="CLU_026209_10_1_5"/>
<dbReference type="InterPro" id="IPR022742">
    <property type="entry name" value="Hydrolase_4"/>
</dbReference>
<dbReference type="InterPro" id="IPR029058">
    <property type="entry name" value="AB_hydrolase_fold"/>
</dbReference>
<sequence>MAPAAPFFDDVANGPAGGAAHWLTTRDNRRIRAGHWPGDGAKGTVLIFPGRTEYIEKYGITAQALTAAGYSVLAVDWRGQGLADRLISDPNLGHIGDFADYQHDVAALLDHAMVLGLPRPFFLIAHSMGGCIGLRSLMNGLDVKAVMFSAPMWGIQMPPATRAFAWSLTTLSLSFKFDEKLVPGQSATSYPLIQPFAGNMLTDDPEIYAALRGQIAVHPALGLGGPSLRWLNRSLHEMRDLARLPAPATPCITFLGSKESIVDPAAIRTRMTRWRDGVLHDIKGGLHEMLMDKPAMRDSVNATTIAHFDAHR</sequence>
<feature type="domain" description="Serine aminopeptidase S33" evidence="1">
    <location>
        <begin position="41"/>
        <end position="293"/>
    </location>
</feature>
<keyword evidence="2" id="KW-0378">Hydrolase</keyword>
<dbReference type="PANTHER" id="PTHR11614">
    <property type="entry name" value="PHOSPHOLIPASE-RELATED"/>
    <property type="match status" value="1"/>
</dbReference>
<evidence type="ECO:0000259" key="1">
    <source>
        <dbReference type="Pfam" id="PF12146"/>
    </source>
</evidence>
<dbReference type="Pfam" id="PF12146">
    <property type="entry name" value="Hydrolase_4"/>
    <property type="match status" value="1"/>
</dbReference>
<dbReference type="Proteomes" id="UP000004507">
    <property type="component" value="Unassembled WGS sequence"/>
</dbReference>
<dbReference type="RefSeq" id="WP_007204368.1">
    <property type="nucleotide sequence ID" value="NZ_CH672414.1"/>
</dbReference>
<gene>
    <name evidence="2" type="ORF">SKA53_02041</name>
</gene>
<dbReference type="InterPro" id="IPR051044">
    <property type="entry name" value="MAG_DAG_Lipase"/>
</dbReference>
<proteinExistence type="predicted"/>
<dbReference type="EMBL" id="AAMS01000003">
    <property type="protein sequence ID" value="EAQ07138.1"/>
    <property type="molecule type" value="Genomic_DNA"/>
</dbReference>
<reference evidence="2 3" key="1">
    <citation type="submission" date="2006-01" db="EMBL/GenBank/DDBJ databases">
        <authorList>
            <person name="Hagstrom A."/>
            <person name="Ferriera S."/>
            <person name="Johnson J."/>
            <person name="Kravitz S."/>
            <person name="Halpern A."/>
            <person name="Remington K."/>
            <person name="Beeson K."/>
            <person name="Tran B."/>
            <person name="Rogers Y.-H."/>
            <person name="Friedman R."/>
            <person name="Venter J.C."/>
        </authorList>
    </citation>
    <scope>NUCLEOTIDE SEQUENCE [LARGE SCALE GENOMIC DNA]</scope>
    <source>
        <strain evidence="2 3">SKA53</strain>
    </source>
</reference>
<dbReference type="SUPFAM" id="SSF53474">
    <property type="entry name" value="alpha/beta-Hydrolases"/>
    <property type="match status" value="1"/>
</dbReference>
<dbReference type="ESTHER" id="9rhob-a3v3t1">
    <property type="family name" value="Monoglyceridelipase_lysophospholip"/>
</dbReference>
<organism evidence="2 3">
    <name type="scientific">Yoonia vestfoldensis SKA53</name>
    <dbReference type="NCBI Taxonomy" id="314232"/>
    <lineage>
        <taxon>Bacteria</taxon>
        <taxon>Pseudomonadati</taxon>
        <taxon>Pseudomonadota</taxon>
        <taxon>Alphaproteobacteria</taxon>
        <taxon>Rhodobacterales</taxon>
        <taxon>Paracoccaceae</taxon>
        <taxon>Yoonia</taxon>
    </lineage>
</organism>
<comment type="caution">
    <text evidence="2">The sequence shown here is derived from an EMBL/GenBank/DDBJ whole genome shotgun (WGS) entry which is preliminary data.</text>
</comment>